<accession>A0A382VJ83</accession>
<sequence length="236" mass="27054">MHRHDNEFLVTIDNQILNENMPEGLFLHLDKILEVENQEGFRPRRAYSTSKCYAASSEFRQLLGETAWPDNGRQPIGDKLLPELFGFKRNISGDSQKFIFTETHGLLEENLYPLMPWIVSSQFPLLPAAQANTQAEFDRTYRTLLNSKGYIGKRVVFISGLNIDISPHKNQSFPSTIFVPWAAFVQKIDGHKTVLEQKDIVNCLLEQSGDNPDEFNLENTIQQRKDTEEVSIKLPD</sequence>
<proteinExistence type="predicted"/>
<name>A0A382VJ83_9ZZZZ</name>
<reference evidence="1" key="1">
    <citation type="submission" date="2018-05" db="EMBL/GenBank/DDBJ databases">
        <authorList>
            <person name="Lanie J.A."/>
            <person name="Ng W.-L."/>
            <person name="Kazmierczak K.M."/>
            <person name="Andrzejewski T.M."/>
            <person name="Davidsen T.M."/>
            <person name="Wayne K.J."/>
            <person name="Tettelin H."/>
            <person name="Glass J.I."/>
            <person name="Rusch D."/>
            <person name="Podicherti R."/>
            <person name="Tsui H.-C.T."/>
            <person name="Winkler M.E."/>
        </authorList>
    </citation>
    <scope>NUCLEOTIDE SEQUENCE</scope>
</reference>
<gene>
    <name evidence="1" type="ORF">METZ01_LOCUS398822</name>
</gene>
<dbReference type="EMBL" id="UINC01152022">
    <property type="protein sequence ID" value="SVD45968.1"/>
    <property type="molecule type" value="Genomic_DNA"/>
</dbReference>
<evidence type="ECO:0000313" key="1">
    <source>
        <dbReference type="EMBL" id="SVD45968.1"/>
    </source>
</evidence>
<organism evidence="1">
    <name type="scientific">marine metagenome</name>
    <dbReference type="NCBI Taxonomy" id="408172"/>
    <lineage>
        <taxon>unclassified sequences</taxon>
        <taxon>metagenomes</taxon>
        <taxon>ecological metagenomes</taxon>
    </lineage>
</organism>
<protein>
    <submittedName>
        <fullName evidence="1">Uncharacterized protein</fullName>
    </submittedName>
</protein>
<dbReference type="AlphaFoldDB" id="A0A382VJ83"/>